<comment type="caution">
    <text evidence="13">The sequence shown here is derived from an EMBL/GenBank/DDBJ whole genome shotgun (WGS) entry which is preliminary data.</text>
</comment>
<dbReference type="RefSeq" id="WP_033678243.1">
    <property type="nucleotide sequence ID" value="NZ_JOTM01000042.1"/>
</dbReference>
<dbReference type="InterPro" id="IPR023406">
    <property type="entry name" value="Topo_IA_AS"/>
</dbReference>
<dbReference type="InterPro" id="IPR013824">
    <property type="entry name" value="Topo_IA_cen_sub1"/>
</dbReference>
<dbReference type="OrthoDB" id="9813328at2"/>
<dbReference type="Gene3D" id="1.10.290.10">
    <property type="entry name" value="Topoisomerase I, domain 4"/>
    <property type="match status" value="1"/>
</dbReference>
<dbReference type="InterPro" id="IPR003602">
    <property type="entry name" value="Topo_IA_DNA-bd_dom"/>
</dbReference>
<evidence type="ECO:0000256" key="3">
    <source>
        <dbReference type="ARBA" id="ARBA00012891"/>
    </source>
</evidence>
<dbReference type="InterPro" id="IPR025589">
    <property type="entry name" value="Toprim_C_rpt"/>
</dbReference>
<evidence type="ECO:0000259" key="12">
    <source>
        <dbReference type="PROSITE" id="PS52039"/>
    </source>
</evidence>
<dbReference type="InterPro" id="IPR013497">
    <property type="entry name" value="Topo_IA_cen"/>
</dbReference>
<dbReference type="PRINTS" id="PR00417">
    <property type="entry name" value="PRTPISMRASEI"/>
</dbReference>
<dbReference type="SMART" id="SM00436">
    <property type="entry name" value="TOP1Bc"/>
    <property type="match status" value="1"/>
</dbReference>
<dbReference type="InterPro" id="IPR006171">
    <property type="entry name" value="TOPRIM_dom"/>
</dbReference>
<evidence type="ECO:0000256" key="8">
    <source>
        <dbReference type="ARBA" id="ARBA00031985"/>
    </source>
</evidence>
<gene>
    <name evidence="13" type="ORF">BAGA_22440</name>
</gene>
<dbReference type="Gene3D" id="1.10.460.10">
    <property type="entry name" value="Topoisomerase I, domain 2"/>
    <property type="match status" value="1"/>
</dbReference>
<dbReference type="InterPro" id="IPR034144">
    <property type="entry name" value="TOPRIM_TopoIII"/>
</dbReference>
<dbReference type="GO" id="GO:0006281">
    <property type="term" value="P:DNA repair"/>
    <property type="evidence" value="ECO:0007669"/>
    <property type="project" value="TreeGrafter"/>
</dbReference>
<organism evidence="13 14">
    <name type="scientific">Bacillus gaemokensis</name>
    <dbReference type="NCBI Taxonomy" id="574375"/>
    <lineage>
        <taxon>Bacteria</taxon>
        <taxon>Bacillati</taxon>
        <taxon>Bacillota</taxon>
        <taxon>Bacilli</taxon>
        <taxon>Bacillales</taxon>
        <taxon>Bacillaceae</taxon>
        <taxon>Bacillus</taxon>
        <taxon>Bacillus cereus group</taxon>
    </lineage>
</organism>
<proteinExistence type="inferred from homology"/>
<comment type="catalytic activity">
    <reaction evidence="1">
        <text>ATP-independent breakage of single-stranded DNA, followed by passage and rejoining.</text>
        <dbReference type="EC" id="5.6.2.1"/>
    </reaction>
</comment>
<dbReference type="PROSITE" id="PS52039">
    <property type="entry name" value="TOPO_IA_2"/>
    <property type="match status" value="1"/>
</dbReference>
<keyword evidence="4" id="KW-0799">Topoisomerase</keyword>
<dbReference type="GO" id="GO:0006310">
    <property type="term" value="P:DNA recombination"/>
    <property type="evidence" value="ECO:0007669"/>
    <property type="project" value="TreeGrafter"/>
</dbReference>
<dbReference type="Pfam" id="PF13342">
    <property type="entry name" value="Toprim_Crpt"/>
    <property type="match status" value="3"/>
</dbReference>
<dbReference type="Gene3D" id="2.70.20.10">
    <property type="entry name" value="Topoisomerase I, domain 3"/>
    <property type="match status" value="1"/>
</dbReference>
<keyword evidence="14" id="KW-1185">Reference proteome</keyword>
<name>A0A073KIA9_9BACI</name>
<dbReference type="Proteomes" id="UP000027778">
    <property type="component" value="Unassembled WGS sequence"/>
</dbReference>
<evidence type="ECO:0000256" key="10">
    <source>
        <dbReference type="ARBA" id="ARBA00032877"/>
    </source>
</evidence>
<dbReference type="EMBL" id="JOTM01000042">
    <property type="protein sequence ID" value="KEK22058.1"/>
    <property type="molecule type" value="Genomic_DNA"/>
</dbReference>
<dbReference type="SMART" id="SM00493">
    <property type="entry name" value="TOPRIM"/>
    <property type="match status" value="1"/>
</dbReference>
<dbReference type="PANTHER" id="PTHR11390:SF21">
    <property type="entry name" value="DNA TOPOISOMERASE 3-ALPHA"/>
    <property type="match status" value="1"/>
</dbReference>
<evidence type="ECO:0000256" key="9">
    <source>
        <dbReference type="ARBA" id="ARBA00032235"/>
    </source>
</evidence>
<dbReference type="SMART" id="SM00437">
    <property type="entry name" value="TOP1Ac"/>
    <property type="match status" value="1"/>
</dbReference>
<evidence type="ECO:0000256" key="5">
    <source>
        <dbReference type="ARBA" id="ARBA00023125"/>
    </source>
</evidence>
<evidence type="ECO:0000256" key="2">
    <source>
        <dbReference type="ARBA" id="ARBA00009446"/>
    </source>
</evidence>
<dbReference type="InterPro" id="IPR013826">
    <property type="entry name" value="Topo_IA_cen_sub3"/>
</dbReference>
<evidence type="ECO:0000256" key="1">
    <source>
        <dbReference type="ARBA" id="ARBA00000213"/>
    </source>
</evidence>
<reference evidence="13 14" key="1">
    <citation type="submission" date="2014-06" db="EMBL/GenBank/DDBJ databases">
        <title>Draft genome sequence of Bacillus gaemokensis JCM 15801 (MCCC 1A00707).</title>
        <authorList>
            <person name="Lai Q."/>
            <person name="Liu Y."/>
            <person name="Shao Z."/>
        </authorList>
    </citation>
    <scope>NUCLEOTIDE SEQUENCE [LARGE SCALE GENOMIC DNA]</scope>
    <source>
        <strain evidence="13 14">JCM 15801</strain>
    </source>
</reference>
<protein>
    <recommendedName>
        <fullName evidence="3">DNA topoisomerase</fullName>
        <ecNumber evidence="3">5.6.2.1</ecNumber>
    </recommendedName>
    <alternativeName>
        <fullName evidence="10">Omega-protein</fullName>
    </alternativeName>
    <alternativeName>
        <fullName evidence="9">Relaxing enzyme</fullName>
    </alternativeName>
    <alternativeName>
        <fullName evidence="7">Swivelase</fullName>
    </alternativeName>
    <alternativeName>
        <fullName evidence="8">Untwisting enzyme</fullName>
    </alternativeName>
</protein>
<sequence>MGKTLFIAEKPKVAVELLKSPRFRNSQKHPGSKPYYGYYENENYIISWCRGHLLELKHPEEIDERYKEFNFEHLPIILKPEYKEKSDSLEQIQTLIKLLNRPDVDHVVNACDADREGELIYREIYEHACVHKQESRLFISSYEAAELEGALNRLEPGADYEGLAQSAKARQYLDYILGINVTRGCTSKLARNQFLLASGRVQMCILHEIRQREIAIQNYKEQTYYNLKLLTENALTPVMKTEDQLVDPAPLQKLGDSLKDTNLIVTEFKESTRKKKPKLLYNLTDIYKDAHARLKVNAETAKKHIQSLYEEGFITYPRSSSRHLPTEQVERVKEVMGALENSSYVNLVQQVDHTSITKKHTTFNDDLVSSHFAIIPTTKLYVGTNRNSLEKQLYDLIVKRFIWNFMKPAIYLVREVHFIDQEGNTYITKEKILQEKGFLSVFQEDIEEGSVEAFQIPVLQEGDSFRIVQYDLVESRTKKPAFHTESSILTFMETAGRKLDDEHLKELMKGKRIGTVATEETFIPKLLERSYIAITNNQIRTTDIGRAFIDAFPVDEIKNPAYTAEMEGMIYMIEKNEMNYDVFVEKTNTFVKGTVEKLGAMDDKVSDNIINTWNQQIEVCKCPCRKGKILHKGNFYGCSNYPECEISLPKKIKEKAIPEVQVKKLFEDKKTDLLKGFKSNEKEFSAYLVLHEGQIKFQFPTEEELSFGKCPKCKKGEILHRKTFYGCTEHKNGCNFMLPAKMKGKAIPGNQIKKLIQYKTTDFINGFQGEKGEFTAAIYMEEDLGLKFRFPTTEDRTIGKCPLCKSRVIVGKSNYLCEKYKKGCDFIIFGTFSGKNLSSNHVKKLLEKNVTDQIKGFVSNKSGKKFDARLSYSVQEKRLKFLFGK</sequence>
<dbReference type="Gene3D" id="3.40.50.140">
    <property type="match status" value="1"/>
</dbReference>
<keyword evidence="5" id="KW-0238">DNA-binding</keyword>
<evidence type="ECO:0000256" key="6">
    <source>
        <dbReference type="ARBA" id="ARBA00023235"/>
    </source>
</evidence>
<dbReference type="Pfam" id="PF01131">
    <property type="entry name" value="Topoisom_bac"/>
    <property type="match status" value="1"/>
</dbReference>
<dbReference type="PANTHER" id="PTHR11390">
    <property type="entry name" value="PROKARYOTIC DNA TOPOISOMERASE"/>
    <property type="match status" value="1"/>
</dbReference>
<keyword evidence="6 13" id="KW-0413">Isomerase</keyword>
<dbReference type="AlphaFoldDB" id="A0A073KIA9"/>
<dbReference type="SUPFAM" id="SSF56712">
    <property type="entry name" value="Prokaryotic type I DNA topoisomerase"/>
    <property type="match status" value="1"/>
</dbReference>
<evidence type="ECO:0000256" key="4">
    <source>
        <dbReference type="ARBA" id="ARBA00023029"/>
    </source>
</evidence>
<evidence type="ECO:0000259" key="11">
    <source>
        <dbReference type="PROSITE" id="PS50880"/>
    </source>
</evidence>
<comment type="similarity">
    <text evidence="2">Belongs to the type IA topoisomerase family.</text>
</comment>
<dbReference type="GO" id="GO:0043597">
    <property type="term" value="C:cytoplasmic replication fork"/>
    <property type="evidence" value="ECO:0007669"/>
    <property type="project" value="TreeGrafter"/>
</dbReference>
<dbReference type="EC" id="5.6.2.1" evidence="3"/>
<dbReference type="InterPro" id="IPR013825">
    <property type="entry name" value="Topo_IA_cen_sub2"/>
</dbReference>
<dbReference type="GO" id="GO:0006265">
    <property type="term" value="P:DNA topological change"/>
    <property type="evidence" value="ECO:0007669"/>
    <property type="project" value="InterPro"/>
</dbReference>
<dbReference type="InterPro" id="IPR000380">
    <property type="entry name" value="Topo_IA"/>
</dbReference>
<evidence type="ECO:0000313" key="14">
    <source>
        <dbReference type="Proteomes" id="UP000027778"/>
    </source>
</evidence>
<dbReference type="InterPro" id="IPR003601">
    <property type="entry name" value="Topo_IA_2"/>
</dbReference>
<evidence type="ECO:0000256" key="7">
    <source>
        <dbReference type="ARBA" id="ARBA00030003"/>
    </source>
</evidence>
<dbReference type="STRING" id="574375.AZF08_21845"/>
<dbReference type="PROSITE" id="PS50880">
    <property type="entry name" value="TOPRIM"/>
    <property type="match status" value="1"/>
</dbReference>
<accession>A0A073KIA9</accession>
<dbReference type="GO" id="GO:0003677">
    <property type="term" value="F:DNA binding"/>
    <property type="evidence" value="ECO:0007669"/>
    <property type="project" value="UniProtKB-KW"/>
</dbReference>
<evidence type="ECO:0000313" key="13">
    <source>
        <dbReference type="EMBL" id="KEK22058.1"/>
    </source>
</evidence>
<dbReference type="PROSITE" id="PS00396">
    <property type="entry name" value="TOPO_IA_1"/>
    <property type="match status" value="1"/>
</dbReference>
<dbReference type="GO" id="GO:0003917">
    <property type="term" value="F:DNA topoisomerase type I (single strand cut, ATP-independent) activity"/>
    <property type="evidence" value="ECO:0007669"/>
    <property type="project" value="UniProtKB-EC"/>
</dbReference>
<feature type="domain" description="Toprim" evidence="11">
    <location>
        <begin position="3"/>
        <end position="142"/>
    </location>
</feature>
<dbReference type="CDD" id="cd03362">
    <property type="entry name" value="TOPRIM_TopoIA_TopoIII"/>
    <property type="match status" value="1"/>
</dbReference>
<dbReference type="Pfam" id="PF01751">
    <property type="entry name" value="Toprim"/>
    <property type="match status" value="1"/>
</dbReference>
<dbReference type="InterPro" id="IPR023405">
    <property type="entry name" value="Topo_IA_core_domain"/>
</dbReference>
<dbReference type="eggNOG" id="COG0550">
    <property type="taxonomic scope" value="Bacteria"/>
</dbReference>
<feature type="domain" description="Topo IA-type catalytic" evidence="12">
    <location>
        <begin position="160"/>
        <end position="595"/>
    </location>
</feature>
<dbReference type="CDD" id="cd00186">
    <property type="entry name" value="TOP1Ac"/>
    <property type="match status" value="1"/>
</dbReference>